<reference evidence="3" key="1">
    <citation type="submission" date="2019-06" db="EMBL/GenBank/DDBJ databases">
        <authorList>
            <consortium name="Wellcome Sanger Institute Data Sharing"/>
        </authorList>
    </citation>
    <scope>NUCLEOTIDE SEQUENCE [LARGE SCALE GENOMIC DNA]</scope>
</reference>
<dbReference type="GO" id="GO:0007155">
    <property type="term" value="P:cell adhesion"/>
    <property type="evidence" value="ECO:0007669"/>
    <property type="project" value="InterPro"/>
</dbReference>
<dbReference type="Proteomes" id="UP000472267">
    <property type="component" value="Chromosome 4"/>
</dbReference>
<keyword evidence="1" id="KW-0812">Transmembrane</keyword>
<dbReference type="AlphaFoldDB" id="A0A672IVE6"/>
<dbReference type="PANTHER" id="PTHR13771">
    <property type="entry name" value="INTERCELLULAR ADHESION MOLECULE"/>
    <property type="match status" value="1"/>
</dbReference>
<feature type="domain" description="Ig-like" evidence="2">
    <location>
        <begin position="106"/>
        <end position="198"/>
    </location>
</feature>
<accession>A0A672IVE6</accession>
<dbReference type="SMART" id="SM00408">
    <property type="entry name" value="IGc2"/>
    <property type="match status" value="1"/>
</dbReference>
<dbReference type="GO" id="GO:0005178">
    <property type="term" value="F:integrin binding"/>
    <property type="evidence" value="ECO:0007669"/>
    <property type="project" value="InterPro"/>
</dbReference>
<dbReference type="InterPro" id="IPR013783">
    <property type="entry name" value="Ig-like_fold"/>
</dbReference>
<dbReference type="Gene3D" id="2.60.40.10">
    <property type="entry name" value="Immunoglobulins"/>
    <property type="match status" value="2"/>
</dbReference>
<organism evidence="3 4">
    <name type="scientific">Salarias fasciatus</name>
    <name type="common">Jewelled blenny</name>
    <name type="synonym">Blennius fasciatus</name>
    <dbReference type="NCBI Taxonomy" id="181472"/>
    <lineage>
        <taxon>Eukaryota</taxon>
        <taxon>Metazoa</taxon>
        <taxon>Chordata</taxon>
        <taxon>Craniata</taxon>
        <taxon>Vertebrata</taxon>
        <taxon>Euteleostomi</taxon>
        <taxon>Actinopterygii</taxon>
        <taxon>Neopterygii</taxon>
        <taxon>Teleostei</taxon>
        <taxon>Neoteleostei</taxon>
        <taxon>Acanthomorphata</taxon>
        <taxon>Ovalentaria</taxon>
        <taxon>Blenniimorphae</taxon>
        <taxon>Blenniiformes</taxon>
        <taxon>Blennioidei</taxon>
        <taxon>Blenniidae</taxon>
        <taxon>Salariinae</taxon>
        <taxon>Salarias</taxon>
    </lineage>
</organism>
<evidence type="ECO:0000313" key="3">
    <source>
        <dbReference type="Ensembl" id="ENSSFAP00005045856.1"/>
    </source>
</evidence>
<keyword evidence="1" id="KW-1133">Transmembrane helix</keyword>
<dbReference type="InterPro" id="IPR036179">
    <property type="entry name" value="Ig-like_dom_sf"/>
</dbReference>
<reference evidence="3" key="3">
    <citation type="submission" date="2025-09" db="UniProtKB">
        <authorList>
            <consortium name="Ensembl"/>
        </authorList>
    </citation>
    <scope>IDENTIFICATION</scope>
</reference>
<name>A0A672IVE6_SALFA</name>
<feature type="transmembrane region" description="Helical" evidence="1">
    <location>
        <begin position="303"/>
        <end position="329"/>
    </location>
</feature>
<dbReference type="InterPro" id="IPR003598">
    <property type="entry name" value="Ig_sub2"/>
</dbReference>
<dbReference type="InterPro" id="IPR047012">
    <property type="entry name" value="ICAM_VCAM"/>
</dbReference>
<feature type="domain" description="Ig-like" evidence="2">
    <location>
        <begin position="222"/>
        <end position="298"/>
    </location>
</feature>
<protein>
    <recommendedName>
        <fullName evidence="2">Ig-like domain-containing protein</fullName>
    </recommendedName>
</protein>
<dbReference type="PANTHER" id="PTHR13771:SF9">
    <property type="entry name" value="INTERCELLULAR ADHESION MOLECULE 5"/>
    <property type="match status" value="1"/>
</dbReference>
<reference evidence="3" key="2">
    <citation type="submission" date="2025-08" db="UniProtKB">
        <authorList>
            <consortium name="Ensembl"/>
        </authorList>
    </citation>
    <scope>IDENTIFICATION</scope>
</reference>
<dbReference type="SUPFAM" id="SSF48726">
    <property type="entry name" value="Immunoglobulin"/>
    <property type="match status" value="2"/>
</dbReference>
<sequence>PTALTFLLPTPHIGAPPECPIEITPETLIVEYQNQGRPATCQPTSTSASHVRQIYWQDLQDNRTFDVIDWLPDTYNNWYSRPACFGDFQGIGTCHKKLKVIIYKTPDSVSIRPLENSSSVLEDRAFQLHCDIINVAPAQMLTVQWYRGSEPDDVRNCDIGVVKSPVNLTSSVNVTLNRAHSGAEFRCEAQLRLGSEASHGAWSSESAPLNLTVLCEITSSFPVINTAKLPKRVPLFRGYPEELVCEAHGSPAPVIQWLYSKDKVVQVSGGNLTVFEEGIYNCSARNGVDSTVHVVEVVLKEDYLPLIAGFVAVTVVVISVIFVFLYSIYYKNTKMRRYSLKNPKLSTHNGNVATNGWDLPLPMTKLS</sequence>
<proteinExistence type="predicted"/>
<evidence type="ECO:0000259" key="2">
    <source>
        <dbReference type="PROSITE" id="PS50835"/>
    </source>
</evidence>
<keyword evidence="4" id="KW-1185">Reference proteome</keyword>
<dbReference type="PROSITE" id="PS50835">
    <property type="entry name" value="IG_LIKE"/>
    <property type="match status" value="2"/>
</dbReference>
<dbReference type="InterPro" id="IPR007110">
    <property type="entry name" value="Ig-like_dom"/>
</dbReference>
<evidence type="ECO:0000256" key="1">
    <source>
        <dbReference type="SAM" id="Phobius"/>
    </source>
</evidence>
<keyword evidence="1" id="KW-0472">Membrane</keyword>
<dbReference type="Ensembl" id="ENSSFAT00005047434.1">
    <property type="protein sequence ID" value="ENSSFAP00005045856.1"/>
    <property type="gene ID" value="ENSSFAG00005022413.1"/>
</dbReference>
<evidence type="ECO:0000313" key="4">
    <source>
        <dbReference type="Proteomes" id="UP000472267"/>
    </source>
</evidence>